<dbReference type="Gene3D" id="3.40.50.1820">
    <property type="entry name" value="alpha/beta hydrolase"/>
    <property type="match status" value="1"/>
</dbReference>
<dbReference type="eggNOG" id="COG2382">
    <property type="taxonomic scope" value="Bacteria"/>
</dbReference>
<accession>K9ALD4</accession>
<protein>
    <submittedName>
        <fullName evidence="1">Putative esterase</fullName>
    </submittedName>
</protein>
<dbReference type="RefSeq" id="WP_009383556.1">
    <property type="nucleotide sequence ID" value="NZ_AMSQ01000008.1"/>
</dbReference>
<reference evidence="1 2" key="1">
    <citation type="journal article" date="2013" name="Genome Announc.">
        <title>Genome Sequence of Staphylococcus massiliensis Strain S46, Isolated from the Surface of Healthy Human Skin.</title>
        <authorList>
            <person name="Srivastav R."/>
            <person name="Singh A."/>
            <person name="Jangir P.K."/>
            <person name="Kumari C."/>
            <person name="Muduli S."/>
            <person name="Sharma R."/>
        </authorList>
    </citation>
    <scope>NUCLEOTIDE SEQUENCE [LARGE SCALE GENOMIC DNA]</scope>
    <source>
        <strain evidence="1 2">S46</strain>
    </source>
</reference>
<dbReference type="Pfam" id="PF00756">
    <property type="entry name" value="Esterase"/>
    <property type="match status" value="1"/>
</dbReference>
<dbReference type="EMBL" id="AMSQ01000008">
    <property type="protein sequence ID" value="EKU48109.1"/>
    <property type="molecule type" value="Genomic_DNA"/>
</dbReference>
<dbReference type="InterPro" id="IPR050583">
    <property type="entry name" value="Mycobacterial_A85_antigen"/>
</dbReference>
<gene>
    <name evidence="1" type="ORF">C273_06603</name>
</gene>
<dbReference type="OrthoDB" id="9803578at2"/>
<sequence>MLEDLKVGEITRVPFQSEILDREVTLSIYLPKDYSDLFKSKVVICFDGRDFFQFGQIHRSYEKLRQEDKVSRAIFIGFHYESVQKRREEFHPQGERASKTVQAVANELLPFIDSNFPTYKVGNARLLLGDSLAGSIAFLTGLSYPRVFSQVGMMSPHSDEVVETLLDRCQFKSELNVWHTIGLEEEDFKLPTNGKPANFLTPNRHLKDLINQTDMTYHYEELDGGHNWKTWKNKIDELLMYFLTN</sequence>
<dbReference type="InterPro" id="IPR029058">
    <property type="entry name" value="AB_hydrolase_fold"/>
</dbReference>
<dbReference type="STRING" id="1229783.C273_06603"/>
<dbReference type="SUPFAM" id="SSF53474">
    <property type="entry name" value="alpha/beta-Hydrolases"/>
    <property type="match status" value="1"/>
</dbReference>
<dbReference type="PANTHER" id="PTHR48098">
    <property type="entry name" value="ENTEROCHELIN ESTERASE-RELATED"/>
    <property type="match status" value="1"/>
</dbReference>
<keyword evidence="2" id="KW-1185">Reference proteome</keyword>
<dbReference type="Proteomes" id="UP000009885">
    <property type="component" value="Unassembled WGS sequence"/>
</dbReference>
<name>K9ALD4_9STAP</name>
<dbReference type="PANTHER" id="PTHR48098:SF3">
    <property type="entry name" value="IRON(III) ENTEROBACTIN ESTERASE"/>
    <property type="match status" value="1"/>
</dbReference>
<evidence type="ECO:0000313" key="2">
    <source>
        <dbReference type="Proteomes" id="UP000009885"/>
    </source>
</evidence>
<dbReference type="AlphaFoldDB" id="K9ALD4"/>
<proteinExistence type="predicted"/>
<dbReference type="InterPro" id="IPR000801">
    <property type="entry name" value="Esterase-like"/>
</dbReference>
<organism evidence="1 2">
    <name type="scientific">Staphylococcus massiliensis S46</name>
    <dbReference type="NCBI Taxonomy" id="1229783"/>
    <lineage>
        <taxon>Bacteria</taxon>
        <taxon>Bacillati</taxon>
        <taxon>Bacillota</taxon>
        <taxon>Bacilli</taxon>
        <taxon>Bacillales</taxon>
        <taxon>Staphylococcaceae</taxon>
        <taxon>Staphylococcus</taxon>
    </lineage>
</organism>
<comment type="caution">
    <text evidence="1">The sequence shown here is derived from an EMBL/GenBank/DDBJ whole genome shotgun (WGS) entry which is preliminary data.</text>
</comment>
<dbReference type="PATRIC" id="fig|1229783.3.peg.1335"/>
<evidence type="ECO:0000313" key="1">
    <source>
        <dbReference type="EMBL" id="EKU48109.1"/>
    </source>
</evidence>